<gene>
    <name evidence="10" type="ORF">SAMN06265368_1124</name>
</gene>
<dbReference type="PROSITE" id="PS00211">
    <property type="entry name" value="ABC_TRANSPORTER_1"/>
    <property type="match status" value="1"/>
</dbReference>
<dbReference type="InterPro" id="IPR017871">
    <property type="entry name" value="ABC_transporter-like_CS"/>
</dbReference>
<keyword evidence="4" id="KW-1003">Cell membrane</keyword>
<dbReference type="InterPro" id="IPR003593">
    <property type="entry name" value="AAA+_ATPase"/>
</dbReference>
<keyword evidence="11" id="KW-1185">Reference proteome</keyword>
<dbReference type="PANTHER" id="PTHR43875">
    <property type="entry name" value="MALTODEXTRIN IMPORT ATP-BINDING PROTEIN MSMX"/>
    <property type="match status" value="1"/>
</dbReference>
<keyword evidence="3" id="KW-0813">Transport</keyword>
<keyword evidence="8" id="KW-0472">Membrane</keyword>
<dbReference type="PANTHER" id="PTHR43875:SF15">
    <property type="entry name" value="TREHALOSE IMPORT ATP-BINDING PROTEIN SUGC"/>
    <property type="match status" value="1"/>
</dbReference>
<dbReference type="GO" id="GO:0140359">
    <property type="term" value="F:ABC-type transporter activity"/>
    <property type="evidence" value="ECO:0007669"/>
    <property type="project" value="UniProtKB-ARBA"/>
</dbReference>
<sequence>MAQLMLTGVSKTFGSTPALDSIGACIQDGEFLALLGPSGCGKSTLLRLLAGFDHPTTGSISIGDHIVADTQTGRFIAPEDRNIGFVFQSYALWPHMNVSRNVSFALEVRGLDKKQIQSRTNDALQATELTNFADRMPSDLSGGQRQRVALARALVLDPQAVLLDEPLANLDVALRASMQEVFSEFHRHNGSTMVYVTHDQSEAMVMADRIAVMSEGKIVQLDTPETLYNRPRNSFVAGFVGEGSVIPIAGVNWQDNTLTASALGGSFAIETDVENPNHICLRPENLTIAEFGNIRAKVLRANYLGGLYRMTLKTTTDHIITLLSRDRYQEESQLGLSIAQPWAFQET</sequence>
<reference evidence="10 11" key="1">
    <citation type="submission" date="2017-09" db="EMBL/GenBank/DDBJ databases">
        <authorList>
            <person name="Ehlers B."/>
            <person name="Leendertz F.H."/>
        </authorList>
    </citation>
    <scope>NUCLEOTIDE SEQUENCE [LARGE SCALE GENOMIC DNA]</scope>
    <source>
        <strain evidence="10 11">DSM 18289</strain>
    </source>
</reference>
<dbReference type="SUPFAM" id="SSF50331">
    <property type="entry name" value="MOP-like"/>
    <property type="match status" value="1"/>
</dbReference>
<dbReference type="RefSeq" id="WP_097152355.1">
    <property type="nucleotide sequence ID" value="NZ_OBEL01000001.1"/>
</dbReference>
<evidence type="ECO:0000256" key="3">
    <source>
        <dbReference type="ARBA" id="ARBA00022448"/>
    </source>
</evidence>
<dbReference type="FunFam" id="3.40.50.300:FF:000042">
    <property type="entry name" value="Maltose/maltodextrin ABC transporter, ATP-binding protein"/>
    <property type="match status" value="1"/>
</dbReference>
<dbReference type="SUPFAM" id="SSF52540">
    <property type="entry name" value="P-loop containing nucleoside triphosphate hydrolases"/>
    <property type="match status" value="1"/>
</dbReference>
<evidence type="ECO:0000313" key="11">
    <source>
        <dbReference type="Proteomes" id="UP000219439"/>
    </source>
</evidence>
<accession>A0A285NDR4</accession>
<keyword evidence="5" id="KW-0547">Nucleotide-binding</keyword>
<evidence type="ECO:0000256" key="5">
    <source>
        <dbReference type="ARBA" id="ARBA00022741"/>
    </source>
</evidence>
<protein>
    <submittedName>
        <fullName evidence="10">Carbohydrate ABC transporter ATP-binding protein, CUT1 family</fullName>
    </submittedName>
</protein>
<dbReference type="InterPro" id="IPR003439">
    <property type="entry name" value="ABC_transporter-like_ATP-bd"/>
</dbReference>
<evidence type="ECO:0000313" key="10">
    <source>
        <dbReference type="EMBL" id="SNZ07589.1"/>
    </source>
</evidence>
<dbReference type="InterPro" id="IPR047641">
    <property type="entry name" value="ABC_transpr_MalK/UgpC-like"/>
</dbReference>
<evidence type="ECO:0000256" key="8">
    <source>
        <dbReference type="ARBA" id="ARBA00023136"/>
    </source>
</evidence>
<dbReference type="SMART" id="SM00382">
    <property type="entry name" value="AAA"/>
    <property type="match status" value="1"/>
</dbReference>
<evidence type="ECO:0000256" key="7">
    <source>
        <dbReference type="ARBA" id="ARBA00022967"/>
    </source>
</evidence>
<dbReference type="GO" id="GO:0016887">
    <property type="term" value="F:ATP hydrolysis activity"/>
    <property type="evidence" value="ECO:0007669"/>
    <property type="project" value="InterPro"/>
</dbReference>
<evidence type="ECO:0000256" key="6">
    <source>
        <dbReference type="ARBA" id="ARBA00022840"/>
    </source>
</evidence>
<dbReference type="EMBL" id="OBEL01000001">
    <property type="protein sequence ID" value="SNZ07589.1"/>
    <property type="molecule type" value="Genomic_DNA"/>
</dbReference>
<proteinExistence type="inferred from homology"/>
<comment type="similarity">
    <text evidence="2">Belongs to the ABC transporter superfamily.</text>
</comment>
<dbReference type="AlphaFoldDB" id="A0A285NDR4"/>
<name>A0A285NDR4_9HYPH</name>
<keyword evidence="6 10" id="KW-0067">ATP-binding</keyword>
<feature type="domain" description="ABC transporter" evidence="9">
    <location>
        <begin position="4"/>
        <end position="240"/>
    </location>
</feature>
<evidence type="ECO:0000256" key="1">
    <source>
        <dbReference type="ARBA" id="ARBA00004417"/>
    </source>
</evidence>
<dbReference type="Gene3D" id="3.40.50.300">
    <property type="entry name" value="P-loop containing nucleotide triphosphate hydrolases"/>
    <property type="match status" value="1"/>
</dbReference>
<evidence type="ECO:0000259" key="9">
    <source>
        <dbReference type="PROSITE" id="PS50893"/>
    </source>
</evidence>
<comment type="subcellular location">
    <subcellularLocation>
        <location evidence="1">Cell inner membrane</location>
        <topology evidence="1">Peripheral membrane protein</topology>
    </subcellularLocation>
</comment>
<evidence type="ECO:0000256" key="2">
    <source>
        <dbReference type="ARBA" id="ARBA00005417"/>
    </source>
</evidence>
<dbReference type="PROSITE" id="PS50893">
    <property type="entry name" value="ABC_TRANSPORTER_2"/>
    <property type="match status" value="1"/>
</dbReference>
<evidence type="ECO:0000256" key="4">
    <source>
        <dbReference type="ARBA" id="ARBA00022475"/>
    </source>
</evidence>
<organism evidence="10 11">
    <name type="scientific">Cohaesibacter gelatinilyticus</name>
    <dbReference type="NCBI Taxonomy" id="372072"/>
    <lineage>
        <taxon>Bacteria</taxon>
        <taxon>Pseudomonadati</taxon>
        <taxon>Pseudomonadota</taxon>
        <taxon>Alphaproteobacteria</taxon>
        <taxon>Hyphomicrobiales</taxon>
        <taxon>Cohaesibacteraceae</taxon>
    </lineage>
</organism>
<keyword evidence="7" id="KW-1278">Translocase</keyword>
<dbReference type="InterPro" id="IPR008995">
    <property type="entry name" value="Mo/tungstate-bd_C_term_dom"/>
</dbReference>
<dbReference type="Pfam" id="PF00005">
    <property type="entry name" value="ABC_tran"/>
    <property type="match status" value="1"/>
</dbReference>
<dbReference type="OrthoDB" id="9802264at2"/>
<dbReference type="Gene3D" id="2.40.50.100">
    <property type="match status" value="1"/>
</dbReference>
<dbReference type="GO" id="GO:0005524">
    <property type="term" value="F:ATP binding"/>
    <property type="evidence" value="ECO:0007669"/>
    <property type="project" value="UniProtKB-KW"/>
</dbReference>
<dbReference type="GO" id="GO:0055052">
    <property type="term" value="C:ATP-binding cassette (ABC) transporter complex, substrate-binding subunit-containing"/>
    <property type="evidence" value="ECO:0007669"/>
    <property type="project" value="TreeGrafter"/>
</dbReference>
<dbReference type="InterPro" id="IPR027417">
    <property type="entry name" value="P-loop_NTPase"/>
</dbReference>
<dbReference type="Proteomes" id="UP000219439">
    <property type="component" value="Unassembled WGS sequence"/>
</dbReference>